<evidence type="ECO:0000256" key="1">
    <source>
        <dbReference type="SAM" id="MobiDB-lite"/>
    </source>
</evidence>
<name>A0A1J9QU72_9EURO</name>
<dbReference type="STRING" id="1658174.A0A1J9QU72"/>
<dbReference type="VEuPathDB" id="FungiDB:ACJ73_04866"/>
<dbReference type="AlphaFoldDB" id="A0A1J9QU72"/>
<sequence>MYQLSPAFCYINGCFDPVSDKYSLFSILLSLCPVYVVALGSWGDGPNRHQIAGAVASQLVSHLEPSFRVCRTREDLNCLEVSWSGELAQEHIDRGEGNGRIGCGDRMLHRRQKAWPAEESATATKTSTATKDPRSTATSESTPTTTATNASRSKKSTPSTTRTTRRSSSKANSRPASDPKTSSSAPIDRKPAAKKQALPLDRRNLPSRLPAPPQDLPNPPSAPSQTLGDNNKAKSDKVGAKSRLRNSTSNPAAERPTEPRTPSTESKSISHSESTELAGKQNAAGRRQPEAGNTVQATEEISEPPAQSACGRETTIEPKRTAEQTPPPTNPVNATTATVQDSKILIALVAR</sequence>
<organism evidence="2 3">
    <name type="scientific">Blastomyces percursus</name>
    <dbReference type="NCBI Taxonomy" id="1658174"/>
    <lineage>
        <taxon>Eukaryota</taxon>
        <taxon>Fungi</taxon>
        <taxon>Dikarya</taxon>
        <taxon>Ascomycota</taxon>
        <taxon>Pezizomycotina</taxon>
        <taxon>Eurotiomycetes</taxon>
        <taxon>Eurotiomycetidae</taxon>
        <taxon>Onygenales</taxon>
        <taxon>Ajellomycetaceae</taxon>
        <taxon>Blastomyces</taxon>
    </lineage>
</organism>
<dbReference type="EMBL" id="LGTZ01000709">
    <property type="protein sequence ID" value="OJD23779.1"/>
    <property type="molecule type" value="Genomic_DNA"/>
</dbReference>
<evidence type="ECO:0000313" key="3">
    <source>
        <dbReference type="Proteomes" id="UP000242791"/>
    </source>
</evidence>
<proteinExistence type="predicted"/>
<accession>A0A1J9QU72</accession>
<feature type="region of interest" description="Disordered" evidence="1">
    <location>
        <begin position="110"/>
        <end position="337"/>
    </location>
</feature>
<protein>
    <submittedName>
        <fullName evidence="2">Uncharacterized protein</fullName>
    </submittedName>
</protein>
<reference evidence="2 3" key="1">
    <citation type="submission" date="2015-08" db="EMBL/GenBank/DDBJ databases">
        <title>Emmonsia species relationships and genome sequence.</title>
        <authorList>
            <person name="Cuomo C.A."/>
            <person name="Schwartz I.S."/>
            <person name="Kenyon C."/>
            <person name="De Hoog G.S."/>
            <person name="Govender N.P."/>
            <person name="Botha A."/>
            <person name="Moreno L."/>
            <person name="De Vries M."/>
            <person name="Munoz J.F."/>
            <person name="Stielow J.B."/>
        </authorList>
    </citation>
    <scope>NUCLEOTIDE SEQUENCE [LARGE SCALE GENOMIC DNA]</scope>
    <source>
        <strain evidence="2 3">EI222</strain>
    </source>
</reference>
<feature type="compositionally biased region" description="Pro residues" evidence="1">
    <location>
        <begin position="209"/>
        <end position="222"/>
    </location>
</feature>
<dbReference type="Proteomes" id="UP000242791">
    <property type="component" value="Unassembled WGS sequence"/>
</dbReference>
<comment type="caution">
    <text evidence="2">The sequence shown here is derived from an EMBL/GenBank/DDBJ whole genome shotgun (WGS) entry which is preliminary data.</text>
</comment>
<keyword evidence="3" id="KW-1185">Reference proteome</keyword>
<feature type="compositionally biased region" description="Low complexity" evidence="1">
    <location>
        <begin position="117"/>
        <end position="162"/>
    </location>
</feature>
<gene>
    <name evidence="2" type="ORF">ACJ73_04866</name>
</gene>
<evidence type="ECO:0000313" key="2">
    <source>
        <dbReference type="EMBL" id="OJD23779.1"/>
    </source>
</evidence>